<dbReference type="PANTHER" id="PTHR35532:SF5">
    <property type="entry name" value="CARBOHYDRATE-BINDING DOMAIN-CONTAINING PROTEIN"/>
    <property type="match status" value="1"/>
</dbReference>
<dbReference type="EMBL" id="QRZF01000015">
    <property type="protein sequence ID" value="RGV50318.1"/>
    <property type="molecule type" value="Genomic_DNA"/>
</dbReference>
<comment type="caution">
    <text evidence="1">The sequence shown here is derived from an EMBL/GenBank/DDBJ whole genome shotgun (WGS) entry which is preliminary data.</text>
</comment>
<evidence type="ECO:0000313" key="2">
    <source>
        <dbReference type="Proteomes" id="UP000283850"/>
    </source>
</evidence>
<dbReference type="RefSeq" id="WP_147350477.1">
    <property type="nucleotide sequence ID" value="NZ_QRZF01000015.1"/>
</dbReference>
<proteinExistence type="predicted"/>
<dbReference type="AlphaFoldDB" id="A0A412XZV2"/>
<dbReference type="Proteomes" id="UP000283850">
    <property type="component" value="Unassembled WGS sequence"/>
</dbReference>
<evidence type="ECO:0000313" key="1">
    <source>
        <dbReference type="EMBL" id="RGV50318.1"/>
    </source>
</evidence>
<name>A0A412XZV2_9BACE</name>
<evidence type="ECO:0008006" key="3">
    <source>
        <dbReference type="Google" id="ProtNLM"/>
    </source>
</evidence>
<sequence length="443" mass="51805">MEYALILSGENRTELEQVLSHFSHNSADSLKLKAAKYLISNMPGHYSYYGSSLDAYKNAVDSSSVLKRLPWSIRNIFYLYPYQDVYSLMDVKRVEDVKCITASYLISNIEKAFECWKYPWAQHLGFDDFCEYLLPYRIGNEPLNNWRDSLEGVYCSVLQKMRGVDELFESPYQACMRLNDKLIEEMNQARSDSVCFTHSLIGTKTVVGMRCLEYVPTAVLIMRSLGIPVSFEMIEQWSSRRGRHYWNAVYHFTGLRYPFTGFDSRPRGLNQDYKMNKVYRRTYAANNQTLIRQYPDEPIPAFFEDRFVKDVTHEYMTCYDITVDLRCLPEEKREYAYLCVFNNEHWTPVHYGRINKSKVTFTHVGPQTMFIAGYYIDDKIVPASLPFHVNLDGTVTYISPVETEKIALTIVRKYPLLHRFANYSRHLIGTAIEASDYPDFRKS</sequence>
<protein>
    <recommendedName>
        <fullName evidence="3">Transglutaminase domain-containing protein</fullName>
    </recommendedName>
</protein>
<gene>
    <name evidence="1" type="ORF">DWW10_18590</name>
</gene>
<dbReference type="PANTHER" id="PTHR35532">
    <property type="entry name" value="SIMILAR TO POLYHYDROXYALKANOATE DEPOLYMERASE"/>
    <property type="match status" value="1"/>
</dbReference>
<accession>A0A412XZV2</accession>
<reference evidence="1 2" key="1">
    <citation type="submission" date="2018-08" db="EMBL/GenBank/DDBJ databases">
        <title>A genome reference for cultivated species of the human gut microbiota.</title>
        <authorList>
            <person name="Zou Y."/>
            <person name="Xue W."/>
            <person name="Luo G."/>
        </authorList>
    </citation>
    <scope>NUCLEOTIDE SEQUENCE [LARGE SCALE GENOMIC DNA]</scope>
    <source>
        <strain evidence="1 2">AF14-32</strain>
    </source>
</reference>
<organism evidence="1 2">
    <name type="scientific">Bacteroides intestinalis</name>
    <dbReference type="NCBI Taxonomy" id="329854"/>
    <lineage>
        <taxon>Bacteria</taxon>
        <taxon>Pseudomonadati</taxon>
        <taxon>Bacteroidota</taxon>
        <taxon>Bacteroidia</taxon>
        <taxon>Bacteroidales</taxon>
        <taxon>Bacteroidaceae</taxon>
        <taxon>Bacteroides</taxon>
    </lineage>
</organism>